<proteinExistence type="predicted"/>
<dbReference type="InterPro" id="IPR022742">
    <property type="entry name" value="Hydrolase_4"/>
</dbReference>
<evidence type="ECO:0000313" key="2">
    <source>
        <dbReference type="EMBL" id="NIA67196.1"/>
    </source>
</evidence>
<dbReference type="InterPro" id="IPR015946">
    <property type="entry name" value="KH_dom-like_a/b"/>
</dbReference>
<evidence type="ECO:0000313" key="3">
    <source>
        <dbReference type="Proteomes" id="UP000761264"/>
    </source>
</evidence>
<dbReference type="Pfam" id="PF12146">
    <property type="entry name" value="Hydrolase_4"/>
    <property type="match status" value="1"/>
</dbReference>
<protein>
    <submittedName>
        <fullName evidence="2">Alpha/beta fold hydrolase</fullName>
    </submittedName>
</protein>
<organism evidence="2 3">
    <name type="scientific">Pelagibius litoralis</name>
    <dbReference type="NCBI Taxonomy" id="374515"/>
    <lineage>
        <taxon>Bacteria</taxon>
        <taxon>Pseudomonadati</taxon>
        <taxon>Pseudomonadota</taxon>
        <taxon>Alphaproteobacteria</taxon>
        <taxon>Rhodospirillales</taxon>
        <taxon>Rhodovibrionaceae</taxon>
        <taxon>Pelagibius</taxon>
    </lineage>
</organism>
<dbReference type="PANTHER" id="PTHR39624">
    <property type="entry name" value="PROTEIN INVOLVED IN RIMO-MEDIATED BETA-METHYLTHIOLATION OF RIBOSOMAL PROTEIN S12 YCAO"/>
    <property type="match status" value="1"/>
</dbReference>
<name>A0A967C4L8_9PROT</name>
<dbReference type="InterPro" id="IPR036102">
    <property type="entry name" value="OsmC/Ohrsf"/>
</dbReference>
<dbReference type="Gene3D" id="3.30.300.20">
    <property type="match status" value="1"/>
</dbReference>
<accession>A0A967C4L8</accession>
<dbReference type="InterPro" id="IPR029058">
    <property type="entry name" value="AB_hydrolase_fold"/>
</dbReference>
<gene>
    <name evidence="2" type="ORF">HBA54_01165</name>
</gene>
<dbReference type="GO" id="GO:0016787">
    <property type="term" value="F:hydrolase activity"/>
    <property type="evidence" value="ECO:0007669"/>
    <property type="project" value="UniProtKB-KW"/>
</dbReference>
<dbReference type="Proteomes" id="UP000761264">
    <property type="component" value="Unassembled WGS sequence"/>
</dbReference>
<comment type="caution">
    <text evidence="2">The sequence shown here is derived from an EMBL/GenBank/DDBJ whole genome shotgun (WGS) entry which is preliminary data.</text>
</comment>
<evidence type="ECO:0000259" key="1">
    <source>
        <dbReference type="Pfam" id="PF12146"/>
    </source>
</evidence>
<dbReference type="SUPFAM" id="SSF53474">
    <property type="entry name" value="alpha/beta-Hydrolases"/>
    <property type="match status" value="1"/>
</dbReference>
<dbReference type="SUPFAM" id="SSF82784">
    <property type="entry name" value="OsmC-like"/>
    <property type="match status" value="1"/>
</dbReference>
<feature type="domain" description="Serine aminopeptidase S33" evidence="1">
    <location>
        <begin position="33"/>
        <end position="141"/>
    </location>
</feature>
<dbReference type="EMBL" id="JAAQPH010000001">
    <property type="protein sequence ID" value="NIA67196.1"/>
    <property type="molecule type" value="Genomic_DNA"/>
</dbReference>
<dbReference type="Gene3D" id="3.40.50.1820">
    <property type="entry name" value="alpha/beta hydrolase"/>
    <property type="match status" value="1"/>
</dbReference>
<dbReference type="Pfam" id="PF02566">
    <property type="entry name" value="OsmC"/>
    <property type="match status" value="1"/>
</dbReference>
<dbReference type="FunFam" id="3.40.50.1820:FF:000487">
    <property type="entry name" value="Dienelactone hydrolase"/>
    <property type="match status" value="1"/>
</dbReference>
<keyword evidence="3" id="KW-1185">Reference proteome</keyword>
<dbReference type="AlphaFoldDB" id="A0A967C4L8"/>
<reference evidence="2" key="1">
    <citation type="submission" date="2020-03" db="EMBL/GenBank/DDBJ databases">
        <title>Genome of Pelagibius litoralis DSM 21314T.</title>
        <authorList>
            <person name="Wang G."/>
        </authorList>
    </citation>
    <scope>NUCLEOTIDE SEQUENCE</scope>
    <source>
        <strain evidence="2">DSM 21314</strain>
    </source>
</reference>
<dbReference type="PANTHER" id="PTHR39624:SF2">
    <property type="entry name" value="OSMC-LIKE PROTEIN"/>
    <property type="match status" value="1"/>
</dbReference>
<keyword evidence="2" id="KW-0378">Hydrolase</keyword>
<sequence>METAFMALKSEKLTFPGSSGEMLAARLELPAGPPRAYALFAHCFTCTKDVFAASRIAGALAEQGIAVLRFDFTGLGASEGDFANTNFSSNVGDLVRAADYLRETRAAPKLIIGHSLGGAAVLAAAGQVPEAVAVATIGAPAEPAHVAHHFTAAREEIDAQGEAEVLLVGRPFRIKKQFLEDIEAHRLEKAIAEMKKALIVFHAPRDETVGIENAGKIFAAAKHPKSFVSLDDADHLLSRKIDAIYVANVLGAWAARYLGGIDMAETPSAKDSTVVVEETGEGRFTQAIAAGPHRLRADEPESYGGLDSGPSPYDLVLAGLGACTAMTLRMYAEHKKLPLDKVRVTLSHDKIHAVDCAECETKDGKIDRIERVIRITGDLDENQRERLLAIADRCPVHKTLESEVQVVTKAAG</sequence>
<dbReference type="InterPro" id="IPR003718">
    <property type="entry name" value="OsmC/Ohr_fam"/>
</dbReference>